<dbReference type="PANTHER" id="PTHR19303:SF73">
    <property type="entry name" value="PROTEIN PDC2"/>
    <property type="match status" value="1"/>
</dbReference>
<proteinExistence type="predicted"/>
<dbReference type="InterPro" id="IPR050863">
    <property type="entry name" value="CenT-Element_Derived"/>
</dbReference>
<accession>A0A4Y2CFS1</accession>
<dbReference type="Pfam" id="PF03184">
    <property type="entry name" value="DDE_1"/>
    <property type="match status" value="1"/>
</dbReference>
<dbReference type="PANTHER" id="PTHR19303">
    <property type="entry name" value="TRANSPOSON"/>
    <property type="match status" value="1"/>
</dbReference>
<organism evidence="2 3">
    <name type="scientific">Araneus ventricosus</name>
    <name type="common">Orbweaver spider</name>
    <name type="synonym">Epeira ventricosa</name>
    <dbReference type="NCBI Taxonomy" id="182803"/>
    <lineage>
        <taxon>Eukaryota</taxon>
        <taxon>Metazoa</taxon>
        <taxon>Ecdysozoa</taxon>
        <taxon>Arthropoda</taxon>
        <taxon>Chelicerata</taxon>
        <taxon>Arachnida</taxon>
        <taxon>Araneae</taxon>
        <taxon>Araneomorphae</taxon>
        <taxon>Entelegynae</taxon>
        <taxon>Araneoidea</taxon>
        <taxon>Araneidae</taxon>
        <taxon>Araneus</taxon>
    </lineage>
</organism>
<keyword evidence="3" id="KW-1185">Reference proteome</keyword>
<sequence length="111" mass="12555">MNLLKVGEHSYYTHVLNVSLKHINVVFLPANTTSLIQPCGQGIIRALKAYYQHEMRDRILESFEDNEEIGSNDLAEKTTLLKAVHLLPSSWNRISADTIRNCFAYGGFCEA</sequence>
<reference evidence="2 3" key="1">
    <citation type="journal article" date="2019" name="Sci. Rep.">
        <title>Orb-weaving spider Araneus ventricosus genome elucidates the spidroin gene catalogue.</title>
        <authorList>
            <person name="Kono N."/>
            <person name="Nakamura H."/>
            <person name="Ohtoshi R."/>
            <person name="Moran D.A.P."/>
            <person name="Shinohara A."/>
            <person name="Yoshida Y."/>
            <person name="Fujiwara M."/>
            <person name="Mori M."/>
            <person name="Tomita M."/>
            <person name="Arakawa K."/>
        </authorList>
    </citation>
    <scope>NUCLEOTIDE SEQUENCE [LARGE SCALE GENOMIC DNA]</scope>
</reference>
<evidence type="ECO:0000313" key="3">
    <source>
        <dbReference type="Proteomes" id="UP000499080"/>
    </source>
</evidence>
<evidence type="ECO:0000259" key="1">
    <source>
        <dbReference type="Pfam" id="PF03184"/>
    </source>
</evidence>
<dbReference type="OrthoDB" id="6617542at2759"/>
<comment type="caution">
    <text evidence="2">The sequence shown here is derived from an EMBL/GenBank/DDBJ whole genome shotgun (WGS) entry which is preliminary data.</text>
</comment>
<dbReference type="EMBL" id="BGPR01000182">
    <property type="protein sequence ID" value="GBM02648.1"/>
    <property type="molecule type" value="Genomic_DNA"/>
</dbReference>
<name>A0A4Y2CFS1_ARAVE</name>
<dbReference type="Proteomes" id="UP000499080">
    <property type="component" value="Unassembled WGS sequence"/>
</dbReference>
<protein>
    <recommendedName>
        <fullName evidence="1">DDE-1 domain-containing protein</fullName>
    </recommendedName>
</protein>
<feature type="domain" description="DDE-1" evidence="1">
    <location>
        <begin position="9"/>
        <end position="103"/>
    </location>
</feature>
<dbReference type="GO" id="GO:0005634">
    <property type="term" value="C:nucleus"/>
    <property type="evidence" value="ECO:0007669"/>
    <property type="project" value="TreeGrafter"/>
</dbReference>
<dbReference type="AlphaFoldDB" id="A0A4Y2CFS1"/>
<dbReference type="GO" id="GO:0003677">
    <property type="term" value="F:DNA binding"/>
    <property type="evidence" value="ECO:0007669"/>
    <property type="project" value="TreeGrafter"/>
</dbReference>
<gene>
    <name evidence="2" type="ORF">AVEN_258950_1</name>
</gene>
<evidence type="ECO:0000313" key="2">
    <source>
        <dbReference type="EMBL" id="GBM02648.1"/>
    </source>
</evidence>
<dbReference type="InterPro" id="IPR004875">
    <property type="entry name" value="DDE_SF_endonuclease_dom"/>
</dbReference>